<dbReference type="EMBL" id="LT671577">
    <property type="protein sequence ID" value="SHO33100.1"/>
    <property type="molecule type" value="Genomic_DNA"/>
</dbReference>
<proteinExistence type="predicted"/>
<keyword evidence="2" id="KW-1185">Reference proteome</keyword>
<dbReference type="RefSeq" id="YP_009328972.1">
    <property type="nucleotide sequence ID" value="NC_032108.1"/>
</dbReference>
<gene>
    <name evidence="1" type="ORF">BQ3484_32</name>
</gene>
<protein>
    <submittedName>
        <fullName evidence="1">Uncharacterized protein</fullName>
    </submittedName>
</protein>
<reference evidence="1 2" key="1">
    <citation type="submission" date="2016-11" db="EMBL/GenBank/DDBJ databases">
        <authorList>
            <consortium name="Urmite Genomes"/>
        </authorList>
    </citation>
    <scope>NUCLEOTIDE SEQUENCE [LARGE SCALE GENOMIC DNA]</scope>
    <source>
        <strain evidence="1 2">A11</strain>
    </source>
</reference>
<dbReference type="Proteomes" id="UP000201465">
    <property type="component" value="Segment"/>
</dbReference>
<evidence type="ECO:0000313" key="2">
    <source>
        <dbReference type="Proteomes" id="UP000201465"/>
    </source>
</evidence>
<evidence type="ECO:0000313" key="1">
    <source>
        <dbReference type="EMBL" id="SHO33100.1"/>
    </source>
</evidence>
<organism evidence="1 2">
    <name type="scientific">Cedratvirus A11</name>
    <dbReference type="NCBI Taxonomy" id="1903266"/>
    <lineage>
        <taxon>Viruses</taxon>
        <taxon>Pithoviruses</taxon>
        <taxon>Orthocedratvirinae</taxon>
        <taxon>Alphacedratvirus</taxon>
        <taxon>Alphacedratvirus aljazairmassiliense</taxon>
    </lineage>
</organism>
<dbReference type="KEGG" id="vg:30523275"/>
<name>A0A1M7XU71_9VIRU</name>
<sequence>MAHFSQHIRLFPESGRVCGECWSELPEHEKGKVCENKEECEERKRDFVVYEDWGSNKPCIHYNWSGTWFPLNSRNKEIWSKCAKGCGREGPNTNIRYGMCITCHNNSKRIKDEVYNKIFAARTDGQAKIHLQEEDVAKELTKKGYEVTPSASGGWDVWVFKRNTDTKEAFEDDFRERLNHARDMGRPYICIEASDEFINKLVSYGHKVCKHKSQWKVST</sequence>
<accession>A0A1M7XU71</accession>
<dbReference type="GeneID" id="30523275"/>